<name>A0A6J6C771_9ZZZZ</name>
<evidence type="ECO:0000256" key="2">
    <source>
        <dbReference type="ARBA" id="ARBA00022723"/>
    </source>
</evidence>
<dbReference type="Gene3D" id="3.60.130.10">
    <property type="entry name" value="Clavaminate synthase-like"/>
    <property type="match status" value="1"/>
</dbReference>
<evidence type="ECO:0000259" key="6">
    <source>
        <dbReference type="Pfam" id="PF02668"/>
    </source>
</evidence>
<dbReference type="GO" id="GO:0046872">
    <property type="term" value="F:metal ion binding"/>
    <property type="evidence" value="ECO:0007669"/>
    <property type="project" value="UniProtKB-KW"/>
</dbReference>
<comment type="similarity">
    <text evidence="1">Belongs to the TfdA dioxygenase family.</text>
</comment>
<evidence type="ECO:0000256" key="4">
    <source>
        <dbReference type="ARBA" id="ARBA00023002"/>
    </source>
</evidence>
<keyword evidence="3" id="KW-0223">Dioxygenase</keyword>
<dbReference type="EMBL" id="CAEZSR010000017">
    <property type="protein sequence ID" value="CAB4547122.1"/>
    <property type="molecule type" value="Genomic_DNA"/>
</dbReference>
<dbReference type="Pfam" id="PF02668">
    <property type="entry name" value="TauD"/>
    <property type="match status" value="1"/>
</dbReference>
<sequence length="295" mass="32960">MRTDVSVRPVAPACGAEIRGVDLRRATAGAPDAGDDDLRVVRDALRRHAVVFVRDQPLDLDEQVALTARLGRVLRVPYIQHLPSHPDVIAVLKEADERRISTFGGSWHSDFSFLDEPPSFTLLHAKELPEVGGDTLWASQEAAYDALSPGMQRLLVPLRAVQTGWPHGTNGPGPNAAVSRSVVMTRNDPSADREVLHPVVRVHPDTGRRSLFVNPVYTQRFEDTTVEESRPLLQYVFDHAVRAEFTCRLRWEPDTLAIWDNRCLLHLAINDYDGSRRLLHRTTVAGERPVGADQR</sequence>
<dbReference type="PANTHER" id="PTHR30468">
    <property type="entry name" value="ALPHA-KETOGLUTARATE-DEPENDENT SULFONATE DIOXYGENASE"/>
    <property type="match status" value="1"/>
</dbReference>
<evidence type="ECO:0000256" key="5">
    <source>
        <dbReference type="ARBA" id="ARBA00023004"/>
    </source>
</evidence>
<evidence type="ECO:0000256" key="1">
    <source>
        <dbReference type="ARBA" id="ARBA00005896"/>
    </source>
</evidence>
<keyword evidence="5" id="KW-0408">Iron</keyword>
<dbReference type="InterPro" id="IPR051323">
    <property type="entry name" value="AtsK-like"/>
</dbReference>
<dbReference type="PANTHER" id="PTHR30468:SF1">
    <property type="entry name" value="ALPHA-KETOGLUTARATE-DEPENDENT SULFONATE DIOXYGENASE"/>
    <property type="match status" value="1"/>
</dbReference>
<feature type="domain" description="TauD/TfdA-like" evidence="6">
    <location>
        <begin position="7"/>
        <end position="283"/>
    </location>
</feature>
<dbReference type="AlphaFoldDB" id="A0A6J6C771"/>
<accession>A0A6J6C771</accession>
<dbReference type="SUPFAM" id="SSF51197">
    <property type="entry name" value="Clavaminate synthase-like"/>
    <property type="match status" value="1"/>
</dbReference>
<dbReference type="InterPro" id="IPR042098">
    <property type="entry name" value="TauD-like_sf"/>
</dbReference>
<gene>
    <name evidence="7" type="ORF">UFOPK1493_00765</name>
</gene>
<dbReference type="GO" id="GO:0005737">
    <property type="term" value="C:cytoplasm"/>
    <property type="evidence" value="ECO:0007669"/>
    <property type="project" value="TreeGrafter"/>
</dbReference>
<keyword evidence="4" id="KW-0560">Oxidoreductase</keyword>
<proteinExistence type="inferred from homology"/>
<reference evidence="7" key="1">
    <citation type="submission" date="2020-05" db="EMBL/GenBank/DDBJ databases">
        <authorList>
            <person name="Chiriac C."/>
            <person name="Salcher M."/>
            <person name="Ghai R."/>
            <person name="Kavagutti S V."/>
        </authorList>
    </citation>
    <scope>NUCLEOTIDE SEQUENCE</scope>
</reference>
<keyword evidence="2" id="KW-0479">Metal-binding</keyword>
<dbReference type="GO" id="GO:0016706">
    <property type="term" value="F:2-oxoglutarate-dependent dioxygenase activity"/>
    <property type="evidence" value="ECO:0007669"/>
    <property type="project" value="TreeGrafter"/>
</dbReference>
<evidence type="ECO:0000313" key="7">
    <source>
        <dbReference type="EMBL" id="CAB4547122.1"/>
    </source>
</evidence>
<dbReference type="InterPro" id="IPR003819">
    <property type="entry name" value="TauD/TfdA-like"/>
</dbReference>
<protein>
    <submittedName>
        <fullName evidence="7">Unannotated protein</fullName>
    </submittedName>
</protein>
<evidence type="ECO:0000256" key="3">
    <source>
        <dbReference type="ARBA" id="ARBA00022964"/>
    </source>
</evidence>
<organism evidence="7">
    <name type="scientific">freshwater metagenome</name>
    <dbReference type="NCBI Taxonomy" id="449393"/>
    <lineage>
        <taxon>unclassified sequences</taxon>
        <taxon>metagenomes</taxon>
        <taxon>ecological metagenomes</taxon>
    </lineage>
</organism>